<protein>
    <submittedName>
        <fullName evidence="8">FGGY family carbohydrate kinase</fullName>
    </submittedName>
</protein>
<feature type="domain" description="Carbohydrate kinase FGGY N-terminal" evidence="6">
    <location>
        <begin position="1"/>
        <end position="237"/>
    </location>
</feature>
<dbReference type="RefSeq" id="WP_255160817.1">
    <property type="nucleotide sequence ID" value="NZ_CP101497.1"/>
</dbReference>
<dbReference type="Pfam" id="PF00370">
    <property type="entry name" value="FGGY_N"/>
    <property type="match status" value="1"/>
</dbReference>
<dbReference type="PANTHER" id="PTHR43095">
    <property type="entry name" value="SUGAR KINASE"/>
    <property type="match status" value="1"/>
</dbReference>
<keyword evidence="2 4" id="KW-0808">Transferase</keyword>
<organism evidence="8 9">
    <name type="scientific">Microcella humidisoli</name>
    <dbReference type="NCBI Taxonomy" id="2963406"/>
    <lineage>
        <taxon>Bacteria</taxon>
        <taxon>Bacillati</taxon>
        <taxon>Actinomycetota</taxon>
        <taxon>Actinomycetes</taxon>
        <taxon>Micrococcales</taxon>
        <taxon>Microbacteriaceae</taxon>
        <taxon>Microcella</taxon>
    </lineage>
</organism>
<dbReference type="Pfam" id="PF02782">
    <property type="entry name" value="FGGY_C"/>
    <property type="match status" value="1"/>
</dbReference>
<evidence type="ECO:0000256" key="4">
    <source>
        <dbReference type="RuleBase" id="RU003733"/>
    </source>
</evidence>
<dbReference type="GO" id="GO:0016301">
    <property type="term" value="F:kinase activity"/>
    <property type="evidence" value="ECO:0007669"/>
    <property type="project" value="UniProtKB-KW"/>
</dbReference>
<gene>
    <name evidence="8" type="ORF">NNL39_06205</name>
</gene>
<evidence type="ECO:0000313" key="9">
    <source>
        <dbReference type="Proteomes" id="UP001060039"/>
    </source>
</evidence>
<comment type="similarity">
    <text evidence="1 4">Belongs to the FGGY kinase family.</text>
</comment>
<dbReference type="InterPro" id="IPR050406">
    <property type="entry name" value="FGGY_Carb_Kinase"/>
</dbReference>
<proteinExistence type="inferred from homology"/>
<dbReference type="Proteomes" id="UP001060039">
    <property type="component" value="Chromosome"/>
</dbReference>
<dbReference type="EMBL" id="CP101497">
    <property type="protein sequence ID" value="UTT63684.1"/>
    <property type="molecule type" value="Genomic_DNA"/>
</dbReference>
<evidence type="ECO:0000313" key="8">
    <source>
        <dbReference type="EMBL" id="UTT63684.1"/>
    </source>
</evidence>
<evidence type="ECO:0000256" key="1">
    <source>
        <dbReference type="ARBA" id="ARBA00009156"/>
    </source>
</evidence>
<evidence type="ECO:0000256" key="2">
    <source>
        <dbReference type="ARBA" id="ARBA00022679"/>
    </source>
</evidence>
<dbReference type="PROSITE" id="PS00445">
    <property type="entry name" value="FGGY_KINASES_2"/>
    <property type="match status" value="1"/>
</dbReference>
<dbReference type="InterPro" id="IPR018484">
    <property type="entry name" value="FGGY_N"/>
</dbReference>
<evidence type="ECO:0000259" key="7">
    <source>
        <dbReference type="Pfam" id="PF02782"/>
    </source>
</evidence>
<dbReference type="Gene3D" id="3.30.420.40">
    <property type="match status" value="2"/>
</dbReference>
<feature type="domain" description="Carbohydrate kinase FGGY C-terminal" evidence="7">
    <location>
        <begin position="310"/>
        <end position="427"/>
    </location>
</feature>
<dbReference type="PIRSF" id="PIRSF000538">
    <property type="entry name" value="GlpK"/>
    <property type="match status" value="1"/>
</dbReference>
<keyword evidence="3 4" id="KW-0418">Kinase</keyword>
<reference evidence="8" key="1">
    <citation type="submission" date="2022-07" db="EMBL/GenBank/DDBJ databases">
        <title>Taxonomic analysis of Microcella humidisoli nov. sp., isolated from riverside soil.</title>
        <authorList>
            <person name="Molina K.M."/>
            <person name="Kim S.B."/>
        </authorList>
    </citation>
    <scope>NUCLEOTIDE SEQUENCE</scope>
    <source>
        <strain evidence="8">MMS21-STM10</strain>
    </source>
</reference>
<sequence length="488" mass="51726">MDIGTGGVRAVALDPSTGQSVAHATRALETRRTHDGGRTQLLGDWIGSAVHVLGEVAASLEGNCEVVCIALTSAAHNAVISLHGRNDSPPIILWSDARPDAVLRDMPDSLRGEIRERTRVTVDSTWTIVQTRWLAESLGDAWRPDRIDLGHGALLAWMTGQHVTDPSTAAGTGFFDPVSFEWCSDLIAEARLKIDNLPRVAESREVVGTLQEDAARLVGLRPGIPVIVGGTDTACELLAAGVVSSGPVLIKAASSGTAVTVVGSPIDNQRALIYPHVAGGGWYLVAPTSTAWSSVLWMSSILGEDVVELARGSVPGAAGVRFLPHLDGERVPLWRRDVQGSIQGLELHHTRADVARAVLEGMCFSLTDALEYLEIIMGNRTLDVRLSGGGFQRTEVAGILSSSIRRPARIVRTAEPARGAAVLACLSLGADLDEAIGRDVFADIVQPANDLRAARLDYQRRQEEAGALAVHPPSAGAPRSIPATSNMV</sequence>
<dbReference type="InterPro" id="IPR043129">
    <property type="entry name" value="ATPase_NBD"/>
</dbReference>
<evidence type="ECO:0000259" key="6">
    <source>
        <dbReference type="Pfam" id="PF00370"/>
    </source>
</evidence>
<evidence type="ECO:0000256" key="5">
    <source>
        <dbReference type="SAM" id="MobiDB-lite"/>
    </source>
</evidence>
<accession>A0ABY5FZD2</accession>
<dbReference type="SUPFAM" id="SSF53067">
    <property type="entry name" value="Actin-like ATPase domain"/>
    <property type="match status" value="2"/>
</dbReference>
<dbReference type="InterPro" id="IPR000577">
    <property type="entry name" value="Carb_kinase_FGGY"/>
</dbReference>
<dbReference type="InterPro" id="IPR018483">
    <property type="entry name" value="Carb_kinase_FGGY_CS"/>
</dbReference>
<name>A0ABY5FZD2_9MICO</name>
<evidence type="ECO:0000256" key="3">
    <source>
        <dbReference type="ARBA" id="ARBA00022777"/>
    </source>
</evidence>
<keyword evidence="9" id="KW-1185">Reference proteome</keyword>
<feature type="region of interest" description="Disordered" evidence="5">
    <location>
        <begin position="465"/>
        <end position="488"/>
    </location>
</feature>
<dbReference type="InterPro" id="IPR018485">
    <property type="entry name" value="FGGY_C"/>
</dbReference>